<reference evidence="2 3" key="1">
    <citation type="submission" date="2020-02" db="EMBL/GenBank/DDBJ databases">
        <title>Draft genome sequence of Haematococcus lacustris strain NIES-144.</title>
        <authorList>
            <person name="Morimoto D."/>
            <person name="Nakagawa S."/>
            <person name="Yoshida T."/>
            <person name="Sawayama S."/>
        </authorList>
    </citation>
    <scope>NUCLEOTIDE SEQUENCE [LARGE SCALE GENOMIC DNA]</scope>
    <source>
        <strain evidence="2 3">NIES-144</strain>
    </source>
</reference>
<evidence type="ECO:0000256" key="1">
    <source>
        <dbReference type="SAM" id="Phobius"/>
    </source>
</evidence>
<dbReference type="Proteomes" id="UP000485058">
    <property type="component" value="Unassembled WGS sequence"/>
</dbReference>
<dbReference type="AlphaFoldDB" id="A0A699Z8L8"/>
<evidence type="ECO:0000313" key="2">
    <source>
        <dbReference type="EMBL" id="GFH15458.1"/>
    </source>
</evidence>
<comment type="caution">
    <text evidence="2">The sequence shown here is derived from an EMBL/GenBank/DDBJ whole genome shotgun (WGS) entry which is preliminary data.</text>
</comment>
<dbReference type="EMBL" id="BLLF01000853">
    <property type="protein sequence ID" value="GFH15458.1"/>
    <property type="molecule type" value="Genomic_DNA"/>
</dbReference>
<organism evidence="2 3">
    <name type="scientific">Haematococcus lacustris</name>
    <name type="common">Green alga</name>
    <name type="synonym">Haematococcus pluvialis</name>
    <dbReference type="NCBI Taxonomy" id="44745"/>
    <lineage>
        <taxon>Eukaryota</taxon>
        <taxon>Viridiplantae</taxon>
        <taxon>Chlorophyta</taxon>
        <taxon>core chlorophytes</taxon>
        <taxon>Chlorophyceae</taxon>
        <taxon>CS clade</taxon>
        <taxon>Chlamydomonadales</taxon>
        <taxon>Haematococcaceae</taxon>
        <taxon>Haematococcus</taxon>
    </lineage>
</organism>
<protein>
    <submittedName>
        <fullName evidence="2">Uncharacterized protein</fullName>
    </submittedName>
</protein>
<evidence type="ECO:0000313" key="3">
    <source>
        <dbReference type="Proteomes" id="UP000485058"/>
    </source>
</evidence>
<proteinExistence type="predicted"/>
<accession>A0A699Z8L8</accession>
<keyword evidence="3" id="KW-1185">Reference proteome</keyword>
<name>A0A699Z8L8_HAELA</name>
<feature type="transmembrane region" description="Helical" evidence="1">
    <location>
        <begin position="59"/>
        <end position="79"/>
    </location>
</feature>
<keyword evidence="1" id="KW-1133">Transmembrane helix</keyword>
<sequence>MMTSNHSFVKTSCMPPAFCTPVHFFESRPPKPLSCARLGSTYSEEPIVAPARPGMAWRWWWLGLAVLSIVCAAPASQYLTVTCTSLATPSFIKPCVACRRGRSNTQKVGGNGTASTVPGVLLEIVSRVGGSDAWATAMMLLAFTPSLTSTHAVQLKVVINK</sequence>
<keyword evidence="1" id="KW-0812">Transmembrane</keyword>
<gene>
    <name evidence="2" type="ORF">HaLaN_11691</name>
</gene>
<keyword evidence="1" id="KW-0472">Membrane</keyword>